<name>A0A0F9P133_9ZZZZ</name>
<dbReference type="GO" id="GO:0009007">
    <property type="term" value="F:site-specific DNA-methyltransferase (adenine-specific) activity"/>
    <property type="evidence" value="ECO:0007669"/>
    <property type="project" value="InterPro"/>
</dbReference>
<protein>
    <recommendedName>
        <fullName evidence="2">DNA N-6-adenine-methyltransferase (Dam)</fullName>
    </recommendedName>
</protein>
<dbReference type="InterPro" id="IPR008593">
    <property type="entry name" value="Dam_MeTrfase"/>
</dbReference>
<evidence type="ECO:0008006" key="2">
    <source>
        <dbReference type="Google" id="ProtNLM"/>
    </source>
</evidence>
<dbReference type="GO" id="GO:0003677">
    <property type="term" value="F:DNA binding"/>
    <property type="evidence" value="ECO:0007669"/>
    <property type="project" value="InterPro"/>
</dbReference>
<evidence type="ECO:0000313" key="1">
    <source>
        <dbReference type="EMBL" id="KKN18102.1"/>
    </source>
</evidence>
<sequence length="218" mass="24622">MMTKGFTHESTHNESKEWYTPRHIFKALGVEFDLDPCSPGQEFVSWIPAMFHHTVKEDGLMTKWFGKVFMNPPYGMDTPKWMKRLYEHGNGIALVFARTDTKWFHDYVPKADAICFIKGRIGFVPHDKSLLYADGQWQTQGGCGAASMLVAYGSEMAGALLLSGLGLTLPVSKNVETFRAAIDFAGGSRRPNENLPHISENRQRIINEANAQIRRNKK</sequence>
<reference evidence="1" key="1">
    <citation type="journal article" date="2015" name="Nature">
        <title>Complex archaea that bridge the gap between prokaryotes and eukaryotes.</title>
        <authorList>
            <person name="Spang A."/>
            <person name="Saw J.H."/>
            <person name="Jorgensen S.L."/>
            <person name="Zaremba-Niedzwiedzka K."/>
            <person name="Martijn J."/>
            <person name="Lind A.E."/>
            <person name="van Eijk R."/>
            <person name="Schleper C."/>
            <person name="Guy L."/>
            <person name="Ettema T.J."/>
        </authorList>
    </citation>
    <scope>NUCLEOTIDE SEQUENCE</scope>
</reference>
<proteinExistence type="predicted"/>
<dbReference type="Pfam" id="PF05869">
    <property type="entry name" value="Dam"/>
    <property type="match status" value="1"/>
</dbReference>
<organism evidence="1">
    <name type="scientific">marine sediment metagenome</name>
    <dbReference type="NCBI Taxonomy" id="412755"/>
    <lineage>
        <taxon>unclassified sequences</taxon>
        <taxon>metagenomes</taxon>
        <taxon>ecological metagenomes</taxon>
    </lineage>
</organism>
<comment type="caution">
    <text evidence="1">The sequence shown here is derived from an EMBL/GenBank/DDBJ whole genome shotgun (WGS) entry which is preliminary data.</text>
</comment>
<accession>A0A0F9P133</accession>
<dbReference type="EMBL" id="LAZR01003459">
    <property type="protein sequence ID" value="KKN18102.1"/>
    <property type="molecule type" value="Genomic_DNA"/>
</dbReference>
<dbReference type="AlphaFoldDB" id="A0A0F9P133"/>
<gene>
    <name evidence="1" type="ORF">LCGC14_0959090</name>
</gene>
<dbReference type="GO" id="GO:0009307">
    <property type="term" value="P:DNA restriction-modification system"/>
    <property type="evidence" value="ECO:0007669"/>
    <property type="project" value="InterPro"/>
</dbReference>